<proteinExistence type="inferred from homology"/>
<dbReference type="Pfam" id="PF02222">
    <property type="entry name" value="ATP-grasp"/>
    <property type="match status" value="1"/>
</dbReference>
<evidence type="ECO:0000256" key="1">
    <source>
        <dbReference type="ARBA" id="ARBA00022741"/>
    </source>
</evidence>
<feature type="domain" description="ATP-grasp" evidence="6">
    <location>
        <begin position="112"/>
        <end position="298"/>
    </location>
</feature>
<keyword evidence="1 4" id="KW-0547">Nucleotide-binding</keyword>
<dbReference type="PANTHER" id="PTHR11609">
    <property type="entry name" value="PURINE BIOSYNTHESIS PROTEIN 6/7, PUR6/7"/>
    <property type="match status" value="1"/>
</dbReference>
<keyword evidence="2 4" id="KW-0658">Purine biosynthesis</keyword>
<evidence type="ECO:0000256" key="2">
    <source>
        <dbReference type="ARBA" id="ARBA00022755"/>
    </source>
</evidence>
<dbReference type="Gene3D" id="3.30.470.20">
    <property type="entry name" value="ATP-grasp fold, B domain"/>
    <property type="match status" value="1"/>
</dbReference>
<dbReference type="InterPro" id="IPR054350">
    <property type="entry name" value="PurT/PurK_preATP-grasp"/>
</dbReference>
<dbReference type="SUPFAM" id="SSF51246">
    <property type="entry name" value="Rudiment single hybrid motif"/>
    <property type="match status" value="1"/>
</dbReference>
<dbReference type="InterPro" id="IPR003135">
    <property type="entry name" value="ATP-grasp_carboxylate-amine"/>
</dbReference>
<evidence type="ECO:0000313" key="8">
    <source>
        <dbReference type="Proteomes" id="UP001200022"/>
    </source>
</evidence>
<dbReference type="Gene3D" id="3.30.1490.20">
    <property type="entry name" value="ATP-grasp fold, A domain"/>
    <property type="match status" value="1"/>
</dbReference>
<comment type="caution">
    <text evidence="7">The sequence shown here is derived from an EMBL/GenBank/DDBJ whole genome shotgun (WGS) entry which is preliminary data.</text>
</comment>
<sequence length="385" mass="42830">MTNYFSSNFKLGILGGGQLGKMLLYNTRKFDIYTCVLDASKDAPSKIACDEFHLGNLMDYDTVFNFGKKVDILTIEIENVNVDALEDLEKAGVKVYPSSKTLRIIQNKAKQKLFYVDKGLPTAPFSRFAYLSEIEDAITNGGLDFPFVWKAAQFGYDGNGVKVVRQLSDLEGLPKGECIAENLVPFKNELAVIVARNPSGETKTYPVVEMEFHPEANQVEYVICPARISDEVSKKAQDVALKTSNAFNHVGLLAVEMFQTKDDQILINEVAPRPHNSGHQTIEASFTSQFEQHIRAILNLPLGKTNSKVGGVMVNLVGAEGFTGDVIYENIENIMKMDGVTPHIYGKKQTRPFRKMGHVTIVNEDLNEARKIAEDVKKIIKVISK</sequence>
<reference evidence="7 8" key="1">
    <citation type="submission" date="2022-01" db="EMBL/GenBank/DDBJ databases">
        <title>Draft genome sequence of Sabulilitoribacter multivorans KCTC 32326.</title>
        <authorList>
            <person name="Oh J.-S."/>
        </authorList>
    </citation>
    <scope>NUCLEOTIDE SEQUENCE [LARGE SCALE GENOMIC DNA]</scope>
    <source>
        <strain evidence="7 8">M-M16</strain>
    </source>
</reference>
<dbReference type="Pfam" id="PF22660">
    <property type="entry name" value="RS_preATP-grasp-like"/>
    <property type="match status" value="1"/>
</dbReference>
<dbReference type="NCBIfam" id="NF004679">
    <property type="entry name" value="PRK06019.1-5"/>
    <property type="match status" value="1"/>
</dbReference>
<evidence type="ECO:0000259" key="6">
    <source>
        <dbReference type="PROSITE" id="PS50975"/>
    </source>
</evidence>
<keyword evidence="3 4" id="KW-0067">ATP-binding</keyword>
<dbReference type="Pfam" id="PF17769">
    <property type="entry name" value="PurK_C"/>
    <property type="match status" value="1"/>
</dbReference>
<feature type="binding site" evidence="4">
    <location>
        <begin position="181"/>
        <end position="184"/>
    </location>
    <ligand>
        <name>ATP</name>
        <dbReference type="ChEBI" id="CHEBI:30616"/>
    </ligand>
</feature>
<dbReference type="PANTHER" id="PTHR11609:SF5">
    <property type="entry name" value="PHOSPHORIBOSYLAMINOIMIDAZOLE CARBOXYLASE"/>
    <property type="match status" value="1"/>
</dbReference>
<feature type="binding site" evidence="4">
    <location>
        <position position="108"/>
    </location>
    <ligand>
        <name>ATP</name>
        <dbReference type="ChEBI" id="CHEBI:30616"/>
    </ligand>
</feature>
<evidence type="ECO:0000256" key="4">
    <source>
        <dbReference type="HAMAP-Rule" id="MF_01928"/>
    </source>
</evidence>
<dbReference type="InterPro" id="IPR011054">
    <property type="entry name" value="Rudment_hybrid_motif"/>
</dbReference>
<name>A0ABS9IKQ4_9FLAO</name>
<accession>A0ABS9IKQ4</accession>
<evidence type="ECO:0000313" key="7">
    <source>
        <dbReference type="EMBL" id="MCF7561182.1"/>
    </source>
</evidence>
<keyword evidence="4 5" id="KW-0436">Ligase</keyword>
<dbReference type="RefSeq" id="WP_237231851.1">
    <property type="nucleotide sequence ID" value="NZ_JAKKDV010000004.1"/>
</dbReference>
<comment type="function">
    <text evidence="5">Catalyzes the ATP-dependent conversion of 5-aminoimidazole ribonucleotide (AIR) and HCO(3)- to N5-carboxyaminoimidazole ribonucleotide (N5-CAIR).</text>
</comment>
<protein>
    <recommendedName>
        <fullName evidence="4 5">N5-carboxyaminoimidazole ribonucleotide synthase</fullName>
        <shortName evidence="4 5">N5-CAIR synthase</shortName>
        <ecNumber evidence="4 5">6.3.4.18</ecNumber>
    </recommendedName>
    <alternativeName>
        <fullName evidence="4 5">5-(carboxyamino)imidazole ribonucleotide synthetase</fullName>
    </alternativeName>
</protein>
<comment type="catalytic activity">
    <reaction evidence="4 5">
        <text>5-amino-1-(5-phospho-beta-D-ribosyl)imidazole + hydrogencarbonate + ATP = 5-carboxyamino-1-(5-phospho-D-ribosyl)imidazole + ADP + phosphate + 2 H(+)</text>
        <dbReference type="Rhea" id="RHEA:19317"/>
        <dbReference type="ChEBI" id="CHEBI:15378"/>
        <dbReference type="ChEBI" id="CHEBI:17544"/>
        <dbReference type="ChEBI" id="CHEBI:30616"/>
        <dbReference type="ChEBI" id="CHEBI:43474"/>
        <dbReference type="ChEBI" id="CHEBI:58730"/>
        <dbReference type="ChEBI" id="CHEBI:137981"/>
        <dbReference type="ChEBI" id="CHEBI:456216"/>
        <dbReference type="EC" id="6.3.4.18"/>
    </reaction>
</comment>
<comment type="similarity">
    <text evidence="4 5">Belongs to the PurK/PurT family.</text>
</comment>
<organism evidence="7 8">
    <name type="scientific">Flaviramulus multivorans</name>
    <dbReference type="NCBI Taxonomy" id="1304750"/>
    <lineage>
        <taxon>Bacteria</taxon>
        <taxon>Pseudomonadati</taxon>
        <taxon>Bacteroidota</taxon>
        <taxon>Flavobacteriia</taxon>
        <taxon>Flavobacteriales</taxon>
        <taxon>Flavobacteriaceae</taxon>
        <taxon>Flaviramulus</taxon>
    </lineage>
</organism>
<gene>
    <name evidence="4 5" type="primary">purK</name>
    <name evidence="7" type="ORF">L3X39_11085</name>
</gene>
<comment type="function">
    <text evidence="4">Catalyzes the ATP-dependent conversion of 5-aminoimidazole ribonucleotide (AIR) and HCO(3)(-) to N5-carboxyaminoimidazole ribonucleotide (N5-CAIR).</text>
</comment>
<dbReference type="PROSITE" id="PS50975">
    <property type="entry name" value="ATP_GRASP"/>
    <property type="match status" value="1"/>
</dbReference>
<dbReference type="NCBIfam" id="TIGR01161">
    <property type="entry name" value="purK"/>
    <property type="match status" value="1"/>
</dbReference>
<feature type="binding site" evidence="4">
    <location>
        <position position="189"/>
    </location>
    <ligand>
        <name>ATP</name>
        <dbReference type="ChEBI" id="CHEBI:30616"/>
    </ligand>
</feature>
<dbReference type="SUPFAM" id="SSF52440">
    <property type="entry name" value="PreATP-grasp domain"/>
    <property type="match status" value="1"/>
</dbReference>
<dbReference type="InterPro" id="IPR013815">
    <property type="entry name" value="ATP_grasp_subdomain_1"/>
</dbReference>
<evidence type="ECO:0000256" key="3">
    <source>
        <dbReference type="ARBA" id="ARBA00022840"/>
    </source>
</evidence>
<dbReference type="InterPro" id="IPR011761">
    <property type="entry name" value="ATP-grasp"/>
</dbReference>
<dbReference type="InterPro" id="IPR005875">
    <property type="entry name" value="PurK"/>
</dbReference>
<comment type="subunit">
    <text evidence="4 5">Homodimer.</text>
</comment>
<dbReference type="HAMAP" id="MF_01928">
    <property type="entry name" value="PurK"/>
    <property type="match status" value="1"/>
</dbReference>
<comment type="pathway">
    <text evidence="4 5">Purine metabolism; IMP biosynthesis via de novo pathway; 5-amino-1-(5-phospho-D-ribosyl)imidazole-4-carboxylate from 5-amino-1-(5-phospho-D-ribosyl)imidazole (N5-CAIR route): step 1/2.</text>
</comment>
<dbReference type="Proteomes" id="UP001200022">
    <property type="component" value="Unassembled WGS sequence"/>
</dbReference>
<feature type="binding site" evidence="4">
    <location>
        <position position="150"/>
    </location>
    <ligand>
        <name>ATP</name>
        <dbReference type="ChEBI" id="CHEBI:30616"/>
    </ligand>
</feature>
<evidence type="ECO:0000256" key="5">
    <source>
        <dbReference type="RuleBase" id="RU361200"/>
    </source>
</evidence>
<comment type="caution">
    <text evidence="4">Lacks conserved residue(s) required for the propagation of feature annotation.</text>
</comment>
<dbReference type="InterPro" id="IPR040686">
    <property type="entry name" value="PurK_C"/>
</dbReference>
<dbReference type="GO" id="GO:0034028">
    <property type="term" value="F:5-(carboxyamino)imidazole ribonucleotide synthase activity"/>
    <property type="evidence" value="ECO:0007669"/>
    <property type="project" value="UniProtKB-EC"/>
</dbReference>
<dbReference type="SUPFAM" id="SSF56059">
    <property type="entry name" value="Glutathione synthetase ATP-binding domain-like"/>
    <property type="match status" value="1"/>
</dbReference>
<keyword evidence="8" id="KW-1185">Reference proteome</keyword>
<dbReference type="EMBL" id="JAKKDV010000004">
    <property type="protein sequence ID" value="MCF7561182.1"/>
    <property type="molecule type" value="Genomic_DNA"/>
</dbReference>
<dbReference type="EC" id="6.3.4.18" evidence="4 5"/>
<dbReference type="Gene3D" id="3.40.50.20">
    <property type="match status" value="1"/>
</dbReference>
<dbReference type="InterPro" id="IPR016185">
    <property type="entry name" value="PreATP-grasp_dom_sf"/>
</dbReference>
<feature type="binding site" evidence="4">
    <location>
        <begin position="268"/>
        <end position="269"/>
    </location>
    <ligand>
        <name>ATP</name>
        <dbReference type="ChEBI" id="CHEBI:30616"/>
    </ligand>
</feature>